<dbReference type="InterPro" id="IPR002293">
    <property type="entry name" value="AA/rel_permease1"/>
</dbReference>
<dbReference type="AlphaFoldDB" id="A0A2S1LG75"/>
<evidence type="ECO:0000256" key="5">
    <source>
        <dbReference type="SAM" id="Phobius"/>
    </source>
</evidence>
<feature type="transmembrane region" description="Helical" evidence="5">
    <location>
        <begin position="359"/>
        <end position="380"/>
    </location>
</feature>
<feature type="transmembrane region" description="Helical" evidence="5">
    <location>
        <begin position="46"/>
        <end position="69"/>
    </location>
</feature>
<dbReference type="GO" id="GO:0015179">
    <property type="term" value="F:L-amino acid transmembrane transporter activity"/>
    <property type="evidence" value="ECO:0007669"/>
    <property type="project" value="TreeGrafter"/>
</dbReference>
<dbReference type="OrthoDB" id="9806937at2"/>
<feature type="transmembrane region" description="Helical" evidence="5">
    <location>
        <begin position="12"/>
        <end position="34"/>
    </location>
</feature>
<sequence>MQENTPDDFKRELGLLDGTMLVVGSMIGSGIFIVSSDMVRQLGSAGWLIAMWVLTGAITVIAAVSYGELSALFPKAGGQYVYIKEAFGKLIGFLYGWSFFAVIQTGTIAAVGVAFSKFAAYLFPSFSDKNIVFEIADFKLNAAQLVSIFTIILLSYINSRGVKNSKILQTVLTVIKILSLAGLIIFGFFAAKSEVWDANWTNAWTSQTLDVSTNTWLPISGTALISGISAALVGSMFSSVAWEGVTFIAAEIKNPKRNVGLSLFLGTMIVSIIYILANVMYLAVVPLQDIATAESDRVAVVASHIIFGGIGTMIIAVMIMISTFACNNGLIMAGARVYYTMAQDGLFFKKAAELNEAKVPAWSIWAQCIWASALCLTGKYGDLLDFVVIIVLIFYILTILGIFILRKKMPNAERSYKAFGYPLVPALYIIIASAICLALLYAKTSTAGWGVGIMLLGIPVYYLTRTKITK</sequence>
<accession>A0A2S1LG75</accession>
<keyword evidence="4 5" id="KW-0472">Membrane</keyword>
<comment type="subcellular location">
    <subcellularLocation>
        <location evidence="1">Membrane</location>
        <topology evidence="1">Multi-pass membrane protein</topology>
    </subcellularLocation>
</comment>
<reference evidence="6 7" key="1">
    <citation type="submission" date="2017-04" db="EMBL/GenBank/DDBJ databases">
        <title>Compelte genome sequence of WV33.</title>
        <authorList>
            <person name="Lee P.C."/>
        </authorList>
    </citation>
    <scope>NUCLEOTIDE SEQUENCE [LARGE SCALE GENOMIC DNA]</scope>
    <source>
        <strain evidence="6 7">WV33</strain>
    </source>
</reference>
<name>A0A2S1LG75_9FLAO</name>
<dbReference type="InterPro" id="IPR050598">
    <property type="entry name" value="AminoAcid_Transporter"/>
</dbReference>
<dbReference type="KEGG" id="ffa:FFWV33_14980"/>
<feature type="transmembrane region" description="Helical" evidence="5">
    <location>
        <begin position="263"/>
        <end position="284"/>
    </location>
</feature>
<dbReference type="Gene3D" id="1.20.1740.10">
    <property type="entry name" value="Amino acid/polyamine transporter I"/>
    <property type="match status" value="1"/>
</dbReference>
<dbReference type="PANTHER" id="PTHR11785:SF512">
    <property type="entry name" value="SOBREMESA, ISOFORM B"/>
    <property type="match status" value="1"/>
</dbReference>
<dbReference type="GO" id="GO:0016020">
    <property type="term" value="C:membrane"/>
    <property type="evidence" value="ECO:0007669"/>
    <property type="project" value="UniProtKB-SubCell"/>
</dbReference>
<evidence type="ECO:0000313" key="7">
    <source>
        <dbReference type="Proteomes" id="UP000244527"/>
    </source>
</evidence>
<dbReference type="Proteomes" id="UP000244527">
    <property type="component" value="Chromosome"/>
</dbReference>
<organism evidence="6 7">
    <name type="scientific">Flavobacterium faecale</name>
    <dbReference type="NCBI Taxonomy" id="1355330"/>
    <lineage>
        <taxon>Bacteria</taxon>
        <taxon>Pseudomonadati</taxon>
        <taxon>Bacteroidota</taxon>
        <taxon>Flavobacteriia</taxon>
        <taxon>Flavobacteriales</taxon>
        <taxon>Flavobacteriaceae</taxon>
        <taxon>Flavobacterium</taxon>
    </lineage>
</organism>
<keyword evidence="7" id="KW-1185">Reference proteome</keyword>
<dbReference type="Pfam" id="PF13520">
    <property type="entry name" value="AA_permease_2"/>
    <property type="match status" value="1"/>
</dbReference>
<feature type="transmembrane region" description="Helical" evidence="5">
    <location>
        <begin position="90"/>
        <end position="120"/>
    </location>
</feature>
<evidence type="ECO:0000256" key="4">
    <source>
        <dbReference type="ARBA" id="ARBA00023136"/>
    </source>
</evidence>
<gene>
    <name evidence="6" type="ORF">FFWV33_14980</name>
</gene>
<protein>
    <submittedName>
        <fullName evidence="6">Amino acid transporter</fullName>
    </submittedName>
</protein>
<evidence type="ECO:0000313" key="6">
    <source>
        <dbReference type="EMBL" id="AWG22737.1"/>
    </source>
</evidence>
<keyword evidence="3 5" id="KW-1133">Transmembrane helix</keyword>
<feature type="transmembrane region" description="Helical" evidence="5">
    <location>
        <begin position="140"/>
        <end position="158"/>
    </location>
</feature>
<keyword evidence="2 5" id="KW-0812">Transmembrane</keyword>
<dbReference type="RefSeq" id="WP_108741654.1">
    <property type="nucleotide sequence ID" value="NZ_CP020918.1"/>
</dbReference>
<dbReference type="PANTHER" id="PTHR11785">
    <property type="entry name" value="AMINO ACID TRANSPORTER"/>
    <property type="match status" value="1"/>
</dbReference>
<feature type="transmembrane region" description="Helical" evidence="5">
    <location>
        <begin position="418"/>
        <end position="441"/>
    </location>
</feature>
<feature type="transmembrane region" description="Helical" evidence="5">
    <location>
        <begin position="170"/>
        <end position="191"/>
    </location>
</feature>
<evidence type="ECO:0000256" key="3">
    <source>
        <dbReference type="ARBA" id="ARBA00022989"/>
    </source>
</evidence>
<evidence type="ECO:0000256" key="2">
    <source>
        <dbReference type="ARBA" id="ARBA00022692"/>
    </source>
</evidence>
<evidence type="ECO:0000256" key="1">
    <source>
        <dbReference type="ARBA" id="ARBA00004141"/>
    </source>
</evidence>
<dbReference type="PIRSF" id="PIRSF006060">
    <property type="entry name" value="AA_transporter"/>
    <property type="match status" value="1"/>
</dbReference>
<feature type="transmembrane region" description="Helical" evidence="5">
    <location>
        <begin position="304"/>
        <end position="326"/>
    </location>
</feature>
<proteinExistence type="predicted"/>
<dbReference type="EMBL" id="CP020918">
    <property type="protein sequence ID" value="AWG22737.1"/>
    <property type="molecule type" value="Genomic_DNA"/>
</dbReference>
<feature type="transmembrane region" description="Helical" evidence="5">
    <location>
        <begin position="447"/>
        <end position="464"/>
    </location>
</feature>
<feature type="transmembrane region" description="Helical" evidence="5">
    <location>
        <begin position="216"/>
        <end position="242"/>
    </location>
</feature>
<feature type="transmembrane region" description="Helical" evidence="5">
    <location>
        <begin position="386"/>
        <end position="406"/>
    </location>
</feature>